<dbReference type="PANTHER" id="PTHR23318:SF0">
    <property type="entry name" value="SERINE_THREONINE-PROTEIN PHOSPHATASE 4 REGULATORY SUBUNIT 3"/>
    <property type="match status" value="1"/>
</dbReference>
<dbReference type="EMBL" id="JADCNL010000005">
    <property type="protein sequence ID" value="KAG0479750.1"/>
    <property type="molecule type" value="Genomic_DNA"/>
</dbReference>
<gene>
    <name evidence="5" type="ORF">HPP92_010608</name>
</gene>
<evidence type="ECO:0000313" key="6">
    <source>
        <dbReference type="Proteomes" id="UP000636800"/>
    </source>
</evidence>
<feature type="region of interest" description="Disordered" evidence="3">
    <location>
        <begin position="614"/>
        <end position="636"/>
    </location>
</feature>
<dbReference type="InterPro" id="IPR011989">
    <property type="entry name" value="ARM-like"/>
</dbReference>
<feature type="compositionally biased region" description="Basic and acidic residues" evidence="3">
    <location>
        <begin position="705"/>
        <end position="718"/>
    </location>
</feature>
<proteinExistence type="predicted"/>
<feature type="region of interest" description="Disordered" evidence="3">
    <location>
        <begin position="679"/>
        <end position="764"/>
    </location>
</feature>
<comment type="caution">
    <text evidence="5">The sequence shown here is derived from an EMBL/GenBank/DDBJ whole genome shotgun (WGS) entry which is preliminary data.</text>
</comment>
<dbReference type="OrthoDB" id="6129702at2759"/>
<evidence type="ECO:0000256" key="3">
    <source>
        <dbReference type="SAM" id="MobiDB-lite"/>
    </source>
</evidence>
<protein>
    <recommendedName>
        <fullName evidence="4">Serine/threonine-protein phosphatase 4 regulatory subunit 3-like central domain-containing protein</fullName>
    </recommendedName>
</protein>
<dbReference type="Proteomes" id="UP000636800">
    <property type="component" value="Chromosome 5"/>
</dbReference>
<comment type="subcellular location">
    <subcellularLocation>
        <location evidence="1">Nucleus</location>
    </subcellularLocation>
</comment>
<dbReference type="AlphaFoldDB" id="A0A835QU77"/>
<evidence type="ECO:0000313" key="5">
    <source>
        <dbReference type="EMBL" id="KAG0479750.1"/>
    </source>
</evidence>
<dbReference type="GO" id="GO:0030289">
    <property type="term" value="C:protein phosphatase 4 complex"/>
    <property type="evidence" value="ECO:0007669"/>
    <property type="project" value="TreeGrafter"/>
</dbReference>
<dbReference type="Pfam" id="PF04802">
    <property type="entry name" value="PP4R3"/>
    <property type="match status" value="1"/>
</dbReference>
<feature type="compositionally biased region" description="Basic and acidic residues" evidence="3">
    <location>
        <begin position="679"/>
        <end position="690"/>
    </location>
</feature>
<dbReference type="Gene3D" id="1.25.10.10">
    <property type="entry name" value="Leucine-rich Repeat Variant"/>
    <property type="match status" value="1"/>
</dbReference>
<dbReference type="InterPro" id="IPR006887">
    <property type="entry name" value="P4R3-like_central_dom"/>
</dbReference>
<dbReference type="GO" id="GO:0072542">
    <property type="term" value="F:protein phosphatase activator activity"/>
    <property type="evidence" value="ECO:0007669"/>
    <property type="project" value="TreeGrafter"/>
</dbReference>
<dbReference type="InterPro" id="IPR051137">
    <property type="entry name" value="PP4R3-like"/>
</dbReference>
<dbReference type="InterPro" id="IPR016024">
    <property type="entry name" value="ARM-type_fold"/>
</dbReference>
<organism evidence="5 6">
    <name type="scientific">Vanilla planifolia</name>
    <name type="common">Vanilla</name>
    <dbReference type="NCBI Taxonomy" id="51239"/>
    <lineage>
        <taxon>Eukaryota</taxon>
        <taxon>Viridiplantae</taxon>
        <taxon>Streptophyta</taxon>
        <taxon>Embryophyta</taxon>
        <taxon>Tracheophyta</taxon>
        <taxon>Spermatophyta</taxon>
        <taxon>Magnoliopsida</taxon>
        <taxon>Liliopsida</taxon>
        <taxon>Asparagales</taxon>
        <taxon>Orchidaceae</taxon>
        <taxon>Vanilloideae</taxon>
        <taxon>Vanilleae</taxon>
        <taxon>Vanilla</taxon>
    </lineage>
</organism>
<feature type="compositionally biased region" description="Acidic residues" evidence="3">
    <location>
        <begin position="614"/>
        <end position="623"/>
    </location>
</feature>
<feature type="compositionally biased region" description="Polar residues" evidence="3">
    <location>
        <begin position="691"/>
        <end position="704"/>
    </location>
</feature>
<name>A0A835QU77_VANPL</name>
<evidence type="ECO:0000256" key="2">
    <source>
        <dbReference type="ARBA" id="ARBA00023242"/>
    </source>
</evidence>
<keyword evidence="6" id="KW-1185">Reference proteome</keyword>
<dbReference type="GO" id="GO:0005654">
    <property type="term" value="C:nucleoplasm"/>
    <property type="evidence" value="ECO:0007669"/>
    <property type="project" value="TreeGrafter"/>
</dbReference>
<dbReference type="SUPFAM" id="SSF48371">
    <property type="entry name" value="ARM repeat"/>
    <property type="match status" value="1"/>
</dbReference>
<feature type="region of interest" description="Disordered" evidence="3">
    <location>
        <begin position="563"/>
        <end position="584"/>
    </location>
</feature>
<feature type="domain" description="Serine/threonine-protein phosphatase 4 regulatory subunit 3-like central" evidence="4">
    <location>
        <begin position="55"/>
        <end position="535"/>
    </location>
</feature>
<accession>A0A835QU77</accession>
<feature type="compositionally biased region" description="Polar residues" evidence="3">
    <location>
        <begin position="724"/>
        <end position="757"/>
    </location>
</feature>
<evidence type="ECO:0000256" key="1">
    <source>
        <dbReference type="ARBA" id="ARBA00004123"/>
    </source>
</evidence>
<dbReference type="PANTHER" id="PTHR23318">
    <property type="entry name" value="ATP SYNTHASE GAMMA-RELATED"/>
    <property type="match status" value="1"/>
</dbReference>
<keyword evidence="2" id="KW-0539">Nucleus</keyword>
<sequence length="764" mass="86881">MLLYMGQHMHCTEDLHFTSLNNESFHAVNNALKDFPPIHISTLPLILKAVVECGITDQMRVIELILQDQNFFPKLIDLFRMNEDLSNLETLHVIYKLVKGIIMLNSQQIFEKIFADEVILDIIGCLEYDPEVPQVQCHREFLKEHVAFKEAIPIKDSTVLSKIHQTYRIGYIKDVILPRVLDEATISTLNSIIHANNAVVISMLKDDASFIQELFRRMRSPLSSAQSKQDMVLFLHEFCSLAKSLQMVQQTRLMQALATEGIFDIITDVLKSQDRKLVSIGTDILIIFLNQDPNLRSHVIQQEGNALLSLLVKGMMTDFGEDMHCQFLEIIRIMVDSYTMSGSQREIIIDIFYEKHLDQLIEVIATCCPPSCNSHVPGKSSVSVEGLEYHSTTKAEILSNICELLCFCVHHHTFRIKSKFLAGNAIEKVLCLTRRREKFLVVAAIRFMRTIISRNDEQLLRHIVKNNLMRPIIEAFVKNGNRYNMLHSGFLELVEYIWKENQKTLITYMVSSFWDQLKRFEHLSTIQALRLKYEQSLENGDKKAIVNIVDPRKRIDERALEKEEEDYFNEDSDEEDSASARISGAKHHRAASTVLPTGVNVASSVGSGTIGLVDYEDDEEEAEYNPPPRSEPSKEDEYIITDLSRSKHKLASLGDNKGVCSELKKRRVNHHSREVKAVEVKNFKHGDKTSTTELPPSTNCSLDSNNEHVEHGKQRENAPELSNKVPSTTNKRPSNGEDNMSASLSSSSPEITVNGGSSEPYPVR</sequence>
<feature type="compositionally biased region" description="Acidic residues" evidence="3">
    <location>
        <begin position="563"/>
        <end position="577"/>
    </location>
</feature>
<evidence type="ECO:0000259" key="4">
    <source>
        <dbReference type="Pfam" id="PF04802"/>
    </source>
</evidence>
<reference evidence="5 6" key="1">
    <citation type="journal article" date="2020" name="Nat. Food">
        <title>A phased Vanilla planifolia genome enables genetic improvement of flavour and production.</title>
        <authorList>
            <person name="Hasing T."/>
            <person name="Tang H."/>
            <person name="Brym M."/>
            <person name="Khazi F."/>
            <person name="Huang T."/>
            <person name="Chambers A.H."/>
        </authorList>
    </citation>
    <scope>NUCLEOTIDE SEQUENCE [LARGE SCALE GENOMIC DNA]</scope>
    <source>
        <tissue evidence="5">Leaf</tissue>
    </source>
</reference>